<name>A0A1L9N8J4_ASPTC</name>
<keyword evidence="3" id="KW-1185">Reference proteome</keyword>
<dbReference type="Proteomes" id="UP000184304">
    <property type="component" value="Unassembled WGS sequence"/>
</dbReference>
<dbReference type="OrthoDB" id="10284572at2759"/>
<dbReference type="OMA" id="YHGTSNA"/>
<reference evidence="3" key="1">
    <citation type="journal article" date="2017" name="Genome Biol.">
        <title>Comparative genomics reveals high biological diversity and specific adaptations in the industrially and medically important fungal genus Aspergillus.</title>
        <authorList>
            <person name="de Vries R.P."/>
            <person name="Riley R."/>
            <person name="Wiebenga A."/>
            <person name="Aguilar-Osorio G."/>
            <person name="Amillis S."/>
            <person name="Uchima C.A."/>
            <person name="Anderluh G."/>
            <person name="Asadollahi M."/>
            <person name="Askin M."/>
            <person name="Barry K."/>
            <person name="Battaglia E."/>
            <person name="Bayram O."/>
            <person name="Benocci T."/>
            <person name="Braus-Stromeyer S.A."/>
            <person name="Caldana C."/>
            <person name="Canovas D."/>
            <person name="Cerqueira G.C."/>
            <person name="Chen F."/>
            <person name="Chen W."/>
            <person name="Choi C."/>
            <person name="Clum A."/>
            <person name="Dos Santos R.A."/>
            <person name="Damasio A.R."/>
            <person name="Diallinas G."/>
            <person name="Emri T."/>
            <person name="Fekete E."/>
            <person name="Flipphi M."/>
            <person name="Freyberg S."/>
            <person name="Gallo A."/>
            <person name="Gournas C."/>
            <person name="Habgood R."/>
            <person name="Hainaut M."/>
            <person name="Harispe M.L."/>
            <person name="Henrissat B."/>
            <person name="Hilden K.S."/>
            <person name="Hope R."/>
            <person name="Hossain A."/>
            <person name="Karabika E."/>
            <person name="Karaffa L."/>
            <person name="Karanyi Z."/>
            <person name="Krasevec N."/>
            <person name="Kuo A."/>
            <person name="Kusch H."/>
            <person name="LaButti K."/>
            <person name="Lagendijk E.L."/>
            <person name="Lapidus A."/>
            <person name="Levasseur A."/>
            <person name="Lindquist E."/>
            <person name="Lipzen A."/>
            <person name="Logrieco A.F."/>
            <person name="MacCabe A."/>
            <person name="Maekelae M.R."/>
            <person name="Malavazi I."/>
            <person name="Melin P."/>
            <person name="Meyer V."/>
            <person name="Mielnichuk N."/>
            <person name="Miskei M."/>
            <person name="Molnar A.P."/>
            <person name="Mule G."/>
            <person name="Ngan C.Y."/>
            <person name="Orejas M."/>
            <person name="Orosz E."/>
            <person name="Ouedraogo J.P."/>
            <person name="Overkamp K.M."/>
            <person name="Park H.-S."/>
            <person name="Perrone G."/>
            <person name="Piumi F."/>
            <person name="Punt P.J."/>
            <person name="Ram A.F."/>
            <person name="Ramon A."/>
            <person name="Rauscher S."/>
            <person name="Record E."/>
            <person name="Riano-Pachon D.M."/>
            <person name="Robert V."/>
            <person name="Roehrig J."/>
            <person name="Ruller R."/>
            <person name="Salamov A."/>
            <person name="Salih N.S."/>
            <person name="Samson R.A."/>
            <person name="Sandor E."/>
            <person name="Sanguinetti M."/>
            <person name="Schuetze T."/>
            <person name="Sepcic K."/>
            <person name="Shelest E."/>
            <person name="Sherlock G."/>
            <person name="Sophianopoulou V."/>
            <person name="Squina F.M."/>
            <person name="Sun H."/>
            <person name="Susca A."/>
            <person name="Todd R.B."/>
            <person name="Tsang A."/>
            <person name="Unkles S.E."/>
            <person name="van de Wiele N."/>
            <person name="van Rossen-Uffink D."/>
            <person name="Oliveira J.V."/>
            <person name="Vesth T.C."/>
            <person name="Visser J."/>
            <person name="Yu J.-H."/>
            <person name="Zhou M."/>
            <person name="Andersen M.R."/>
            <person name="Archer D.B."/>
            <person name="Baker S.E."/>
            <person name="Benoit I."/>
            <person name="Brakhage A.A."/>
            <person name="Braus G.H."/>
            <person name="Fischer R."/>
            <person name="Frisvad J.C."/>
            <person name="Goldman G.H."/>
            <person name="Houbraken J."/>
            <person name="Oakley B."/>
            <person name="Pocsi I."/>
            <person name="Scazzocchio C."/>
            <person name="Seiboth B."/>
            <person name="vanKuyk P.A."/>
            <person name="Wortman J."/>
            <person name="Dyer P.S."/>
            <person name="Grigoriev I.V."/>
        </authorList>
    </citation>
    <scope>NUCLEOTIDE SEQUENCE [LARGE SCALE GENOMIC DNA]</scope>
    <source>
        <strain evidence="3">CBS 134.48</strain>
    </source>
</reference>
<evidence type="ECO:0000256" key="1">
    <source>
        <dbReference type="SAM" id="MobiDB-lite"/>
    </source>
</evidence>
<proteinExistence type="predicted"/>
<feature type="compositionally biased region" description="Basic residues" evidence="1">
    <location>
        <begin position="9"/>
        <end position="18"/>
    </location>
</feature>
<dbReference type="VEuPathDB" id="FungiDB:ASPTUDRAFT_55110"/>
<feature type="region of interest" description="Disordered" evidence="1">
    <location>
        <begin position="1"/>
        <end position="25"/>
    </location>
</feature>
<gene>
    <name evidence="2" type="ORF">ASPTUDRAFT_55110</name>
</gene>
<protein>
    <submittedName>
        <fullName evidence="2">Uncharacterized protein</fullName>
    </submittedName>
</protein>
<organism evidence="2 3">
    <name type="scientific">Aspergillus tubingensis (strain CBS 134.48)</name>
    <dbReference type="NCBI Taxonomy" id="767770"/>
    <lineage>
        <taxon>Eukaryota</taxon>
        <taxon>Fungi</taxon>
        <taxon>Dikarya</taxon>
        <taxon>Ascomycota</taxon>
        <taxon>Pezizomycotina</taxon>
        <taxon>Eurotiomycetes</taxon>
        <taxon>Eurotiomycetidae</taxon>
        <taxon>Eurotiales</taxon>
        <taxon>Aspergillaceae</taxon>
        <taxon>Aspergillus</taxon>
        <taxon>Aspergillus subgen. Circumdati</taxon>
    </lineage>
</organism>
<accession>A0A1L9N8J4</accession>
<dbReference type="EMBL" id="KV878198">
    <property type="protein sequence ID" value="OJI85482.1"/>
    <property type="molecule type" value="Genomic_DNA"/>
</dbReference>
<dbReference type="AlphaFoldDB" id="A0A1L9N8J4"/>
<sequence length="105" mass="11167">MQERERIRYSQKVRRRGGKGMMTMVPPTNGYARDLEQGKAGSVVPYHGTSNAGTGDGGSGVADVDSLRQENLATAAAKFWAVVLPCNVNGQISASCDPTVHFLLG</sequence>
<evidence type="ECO:0000313" key="2">
    <source>
        <dbReference type="EMBL" id="OJI85482.1"/>
    </source>
</evidence>
<evidence type="ECO:0000313" key="3">
    <source>
        <dbReference type="Proteomes" id="UP000184304"/>
    </source>
</evidence>